<dbReference type="GeneID" id="93571352"/>
<dbReference type="STRING" id="767769.A0A1L9U5Q2"/>
<accession>A0A1L9U5Q2</accession>
<proteinExistence type="predicted"/>
<name>A0A1L9U5Q2_ASPBC</name>
<dbReference type="VEuPathDB" id="FungiDB:ASPBRDRAFT_137160"/>
<dbReference type="InterPro" id="IPR027417">
    <property type="entry name" value="P-loop_NTPase"/>
</dbReference>
<reference evidence="2" key="1">
    <citation type="journal article" date="2017" name="Genome Biol.">
        <title>Comparative genomics reveals high biological diversity and specific adaptations in the industrially and medically important fungal genus Aspergillus.</title>
        <authorList>
            <person name="de Vries R.P."/>
            <person name="Riley R."/>
            <person name="Wiebenga A."/>
            <person name="Aguilar-Osorio G."/>
            <person name="Amillis S."/>
            <person name="Uchima C.A."/>
            <person name="Anderluh G."/>
            <person name="Asadollahi M."/>
            <person name="Askin M."/>
            <person name="Barry K."/>
            <person name="Battaglia E."/>
            <person name="Bayram O."/>
            <person name="Benocci T."/>
            <person name="Braus-Stromeyer S.A."/>
            <person name="Caldana C."/>
            <person name="Canovas D."/>
            <person name="Cerqueira G.C."/>
            <person name="Chen F."/>
            <person name="Chen W."/>
            <person name="Choi C."/>
            <person name="Clum A."/>
            <person name="Dos Santos R.A."/>
            <person name="Damasio A.R."/>
            <person name="Diallinas G."/>
            <person name="Emri T."/>
            <person name="Fekete E."/>
            <person name="Flipphi M."/>
            <person name="Freyberg S."/>
            <person name="Gallo A."/>
            <person name="Gournas C."/>
            <person name="Habgood R."/>
            <person name="Hainaut M."/>
            <person name="Harispe M.L."/>
            <person name="Henrissat B."/>
            <person name="Hilden K.S."/>
            <person name="Hope R."/>
            <person name="Hossain A."/>
            <person name="Karabika E."/>
            <person name="Karaffa L."/>
            <person name="Karanyi Z."/>
            <person name="Krasevec N."/>
            <person name="Kuo A."/>
            <person name="Kusch H."/>
            <person name="LaButti K."/>
            <person name="Lagendijk E.L."/>
            <person name="Lapidus A."/>
            <person name="Levasseur A."/>
            <person name="Lindquist E."/>
            <person name="Lipzen A."/>
            <person name="Logrieco A.F."/>
            <person name="MacCabe A."/>
            <person name="Maekelae M.R."/>
            <person name="Malavazi I."/>
            <person name="Melin P."/>
            <person name="Meyer V."/>
            <person name="Mielnichuk N."/>
            <person name="Miskei M."/>
            <person name="Molnar A.P."/>
            <person name="Mule G."/>
            <person name="Ngan C.Y."/>
            <person name="Orejas M."/>
            <person name="Orosz E."/>
            <person name="Ouedraogo J.P."/>
            <person name="Overkamp K.M."/>
            <person name="Park H.-S."/>
            <person name="Perrone G."/>
            <person name="Piumi F."/>
            <person name="Punt P.J."/>
            <person name="Ram A.F."/>
            <person name="Ramon A."/>
            <person name="Rauscher S."/>
            <person name="Record E."/>
            <person name="Riano-Pachon D.M."/>
            <person name="Robert V."/>
            <person name="Roehrig J."/>
            <person name="Ruller R."/>
            <person name="Salamov A."/>
            <person name="Salih N.S."/>
            <person name="Samson R.A."/>
            <person name="Sandor E."/>
            <person name="Sanguinetti M."/>
            <person name="Schuetze T."/>
            <person name="Sepcic K."/>
            <person name="Shelest E."/>
            <person name="Sherlock G."/>
            <person name="Sophianopoulou V."/>
            <person name="Squina F.M."/>
            <person name="Sun H."/>
            <person name="Susca A."/>
            <person name="Todd R.B."/>
            <person name="Tsang A."/>
            <person name="Unkles S.E."/>
            <person name="van de Wiele N."/>
            <person name="van Rossen-Uffink D."/>
            <person name="Oliveira J.V."/>
            <person name="Vesth T.C."/>
            <person name="Visser J."/>
            <person name="Yu J.-H."/>
            <person name="Zhou M."/>
            <person name="Andersen M.R."/>
            <person name="Archer D.B."/>
            <person name="Baker S.E."/>
            <person name="Benoit I."/>
            <person name="Brakhage A.A."/>
            <person name="Braus G.H."/>
            <person name="Fischer R."/>
            <person name="Frisvad J.C."/>
            <person name="Goldman G.H."/>
            <person name="Houbraken J."/>
            <person name="Oakley B."/>
            <person name="Pocsi I."/>
            <person name="Scazzocchio C."/>
            <person name="Seiboth B."/>
            <person name="vanKuyk P.A."/>
            <person name="Wortman J."/>
            <person name="Dyer P.S."/>
            <person name="Grigoriev I.V."/>
        </authorList>
    </citation>
    <scope>NUCLEOTIDE SEQUENCE [LARGE SCALE GENOMIC DNA]</scope>
    <source>
        <strain evidence="2">CBS 101740 / IMI 381727 / IBT 21946</strain>
    </source>
</reference>
<keyword evidence="2" id="KW-1185">Reference proteome</keyword>
<gene>
    <name evidence="1" type="ORF">ASPBRDRAFT_137160</name>
</gene>
<dbReference type="RefSeq" id="XP_067474259.1">
    <property type="nucleotide sequence ID" value="XM_067618864.1"/>
</dbReference>
<organism evidence="1 2">
    <name type="scientific">Aspergillus brasiliensis (strain CBS 101740 / IMI 381727 / IBT 21946)</name>
    <dbReference type="NCBI Taxonomy" id="767769"/>
    <lineage>
        <taxon>Eukaryota</taxon>
        <taxon>Fungi</taxon>
        <taxon>Dikarya</taxon>
        <taxon>Ascomycota</taxon>
        <taxon>Pezizomycotina</taxon>
        <taxon>Eurotiomycetes</taxon>
        <taxon>Eurotiomycetidae</taxon>
        <taxon>Eurotiales</taxon>
        <taxon>Aspergillaceae</taxon>
        <taxon>Aspergillus</taxon>
        <taxon>Aspergillus subgen. Circumdati</taxon>
    </lineage>
</organism>
<dbReference type="SUPFAM" id="SSF52540">
    <property type="entry name" value="P-loop containing nucleoside triphosphate hydrolases"/>
    <property type="match status" value="1"/>
</dbReference>
<dbReference type="AlphaFoldDB" id="A0A1L9U5Q2"/>
<dbReference type="Proteomes" id="UP000184499">
    <property type="component" value="Unassembled WGS sequence"/>
</dbReference>
<evidence type="ECO:0000313" key="2">
    <source>
        <dbReference type="Proteomes" id="UP000184499"/>
    </source>
</evidence>
<dbReference type="OrthoDB" id="4500730at2759"/>
<evidence type="ECO:0008006" key="3">
    <source>
        <dbReference type="Google" id="ProtNLM"/>
    </source>
</evidence>
<sequence length="141" mass="15593">MSYLVSSAGLNLQNLCHNVHLFSPATSKAVKDQSVGRALRVGQTRTVFVYEYCVPNTFNVYLAERSMQKALPGLVTMMCTGLAPSLDLSERGFSVAGWVIRDGELVALGKDEEPQEDDVTDTQLIMDRVAHEITYGFMEDN</sequence>
<dbReference type="EMBL" id="KV878696">
    <property type="protein sequence ID" value="OJJ67010.1"/>
    <property type="molecule type" value="Genomic_DNA"/>
</dbReference>
<protein>
    <recommendedName>
        <fullName evidence="3">Helicase C-terminal domain-containing protein</fullName>
    </recommendedName>
</protein>
<dbReference type="Gene3D" id="3.40.50.300">
    <property type="entry name" value="P-loop containing nucleotide triphosphate hydrolases"/>
    <property type="match status" value="1"/>
</dbReference>
<evidence type="ECO:0000313" key="1">
    <source>
        <dbReference type="EMBL" id="OJJ67010.1"/>
    </source>
</evidence>